<comment type="similarity">
    <text evidence="6">Belongs to the insect chemoreceptor superfamily. Gustatory receptor (GR) family.</text>
</comment>
<evidence type="ECO:0000256" key="3">
    <source>
        <dbReference type="ARBA" id="ARBA00022692"/>
    </source>
</evidence>
<keyword evidence="6" id="KW-0807">Transducer</keyword>
<feature type="transmembrane region" description="Helical" evidence="6">
    <location>
        <begin position="299"/>
        <end position="319"/>
    </location>
</feature>
<protein>
    <recommendedName>
        <fullName evidence="6">Gustatory receptor</fullName>
    </recommendedName>
</protein>
<keyword evidence="3 6" id="KW-0812">Transmembrane</keyword>
<feature type="transmembrane region" description="Helical" evidence="6">
    <location>
        <begin position="83"/>
        <end position="106"/>
    </location>
</feature>
<evidence type="ECO:0000256" key="6">
    <source>
        <dbReference type="RuleBase" id="RU363108"/>
    </source>
</evidence>
<dbReference type="InterPro" id="IPR013604">
    <property type="entry name" value="7TM_chemorcpt"/>
</dbReference>
<dbReference type="OrthoDB" id="8192827at2759"/>
<keyword evidence="4 6" id="KW-1133">Transmembrane helix</keyword>
<proteinExistence type="inferred from homology"/>
<evidence type="ECO:0000256" key="5">
    <source>
        <dbReference type="ARBA" id="ARBA00023136"/>
    </source>
</evidence>
<evidence type="ECO:0000256" key="2">
    <source>
        <dbReference type="ARBA" id="ARBA00022475"/>
    </source>
</evidence>
<feature type="transmembrane region" description="Helical" evidence="6">
    <location>
        <begin position="216"/>
        <end position="238"/>
    </location>
</feature>
<comment type="subcellular location">
    <subcellularLocation>
        <location evidence="1 6">Cell membrane</location>
        <topology evidence="1 6">Multi-pass membrane protein</topology>
    </subcellularLocation>
</comment>
<evidence type="ECO:0000256" key="1">
    <source>
        <dbReference type="ARBA" id="ARBA00004651"/>
    </source>
</evidence>
<organism evidence="7 8">
    <name type="scientific">Apolygus lucorum</name>
    <name type="common">Small green plant bug</name>
    <name type="synonym">Lygocoris lucorum</name>
    <dbReference type="NCBI Taxonomy" id="248454"/>
    <lineage>
        <taxon>Eukaryota</taxon>
        <taxon>Metazoa</taxon>
        <taxon>Ecdysozoa</taxon>
        <taxon>Arthropoda</taxon>
        <taxon>Hexapoda</taxon>
        <taxon>Insecta</taxon>
        <taxon>Pterygota</taxon>
        <taxon>Neoptera</taxon>
        <taxon>Paraneoptera</taxon>
        <taxon>Hemiptera</taxon>
        <taxon>Heteroptera</taxon>
        <taxon>Panheteroptera</taxon>
        <taxon>Cimicomorpha</taxon>
        <taxon>Miridae</taxon>
        <taxon>Mirini</taxon>
        <taxon>Apolygus</taxon>
    </lineage>
</organism>
<reference evidence="7" key="1">
    <citation type="journal article" date="2021" name="Mol. Ecol. Resour.">
        <title>Apolygus lucorum genome provides insights into omnivorousness and mesophyll feeding.</title>
        <authorList>
            <person name="Liu Y."/>
            <person name="Liu H."/>
            <person name="Wang H."/>
            <person name="Huang T."/>
            <person name="Liu B."/>
            <person name="Yang B."/>
            <person name="Yin L."/>
            <person name="Li B."/>
            <person name="Zhang Y."/>
            <person name="Zhang S."/>
            <person name="Jiang F."/>
            <person name="Zhang X."/>
            <person name="Ren Y."/>
            <person name="Wang B."/>
            <person name="Wang S."/>
            <person name="Lu Y."/>
            <person name="Wu K."/>
            <person name="Fan W."/>
            <person name="Wang G."/>
        </authorList>
    </citation>
    <scope>NUCLEOTIDE SEQUENCE</scope>
    <source>
        <strain evidence="7">12Hb</strain>
    </source>
</reference>
<name>A0A6A4JAK5_APOLU</name>
<dbReference type="AlphaFoldDB" id="A0A6A4JAK5"/>
<dbReference type="GO" id="GO:0050909">
    <property type="term" value="P:sensory perception of taste"/>
    <property type="evidence" value="ECO:0007669"/>
    <property type="project" value="InterPro"/>
</dbReference>
<keyword evidence="8" id="KW-1185">Reference proteome</keyword>
<evidence type="ECO:0000256" key="4">
    <source>
        <dbReference type="ARBA" id="ARBA00022989"/>
    </source>
</evidence>
<keyword evidence="2 6" id="KW-1003">Cell membrane</keyword>
<dbReference type="GO" id="GO:0007165">
    <property type="term" value="P:signal transduction"/>
    <property type="evidence" value="ECO:0007669"/>
    <property type="project" value="UniProtKB-KW"/>
</dbReference>
<keyword evidence="6" id="KW-0675">Receptor</keyword>
<gene>
    <name evidence="7" type="ORF">GE061_002808</name>
</gene>
<sequence length="337" mass="38299">MMHHRKTLRKAWNKLNGSETGLTFESIMFSFLMVMQVPTYLVGIYSWFFEVPAIVKCCNMTAVVEKRISDVFPTSTLTRRTRIFVTTLVGLYFLAVAVISIILLGLRFNEAPAFTIFSFVLCFSSVHSSCIAWCFNFWFTCCLATKLRDHMVMCLQVGQNRECKLKICRNIWMSIWKLSGKYADAFAYTVLFTLINNGVIFVISCYGIIASIRAESIADILTISPYFMTSLFNVALVLEMAHRARTNLGEKFLCSLMAMDKDTLDKGSVKEVGRFMSMINYSENAKITLKGFVTVDRELLVSFLSYSATYLIVLIQFQGKVDPRIDARMLPSNISEA</sequence>
<keyword evidence="5 6" id="KW-0472">Membrane</keyword>
<dbReference type="EMBL" id="WIXP02000010">
    <property type="protein sequence ID" value="KAF6204467.1"/>
    <property type="molecule type" value="Genomic_DNA"/>
</dbReference>
<dbReference type="Proteomes" id="UP000466442">
    <property type="component" value="Unassembled WGS sequence"/>
</dbReference>
<dbReference type="Pfam" id="PF08395">
    <property type="entry name" value="7tm_7"/>
    <property type="match status" value="1"/>
</dbReference>
<feature type="transmembrane region" description="Helical" evidence="6">
    <location>
        <begin position="185"/>
        <end position="209"/>
    </location>
</feature>
<feature type="transmembrane region" description="Helical" evidence="6">
    <location>
        <begin position="21"/>
        <end position="42"/>
    </location>
</feature>
<evidence type="ECO:0000313" key="8">
    <source>
        <dbReference type="Proteomes" id="UP000466442"/>
    </source>
</evidence>
<evidence type="ECO:0000313" key="7">
    <source>
        <dbReference type="EMBL" id="KAF6204467.1"/>
    </source>
</evidence>
<comment type="caution">
    <text evidence="6">Lacks conserved residue(s) required for the propagation of feature annotation.</text>
</comment>
<comment type="function">
    <text evidence="6">Gustatory receptor which mediates acceptance or avoidance behavior, depending on its substrates.</text>
</comment>
<comment type="caution">
    <text evidence="7">The sequence shown here is derived from an EMBL/GenBank/DDBJ whole genome shotgun (WGS) entry which is preliminary data.</text>
</comment>
<dbReference type="GO" id="GO:0005886">
    <property type="term" value="C:plasma membrane"/>
    <property type="evidence" value="ECO:0007669"/>
    <property type="project" value="UniProtKB-SubCell"/>
</dbReference>
<feature type="transmembrane region" description="Helical" evidence="6">
    <location>
        <begin position="113"/>
        <end position="139"/>
    </location>
</feature>
<accession>A0A6A4JAK5</accession>